<protein>
    <submittedName>
        <fullName evidence="2">HD domain-containing protein</fullName>
    </submittedName>
</protein>
<name>A0AC35TGV3_9BILA</name>
<reference evidence="2" key="1">
    <citation type="submission" date="2016-11" db="UniProtKB">
        <authorList>
            <consortium name="WormBaseParasite"/>
        </authorList>
    </citation>
    <scope>IDENTIFICATION</scope>
    <source>
        <strain evidence="2">KR3021</strain>
    </source>
</reference>
<accession>A0AC35TGV3</accession>
<evidence type="ECO:0000313" key="1">
    <source>
        <dbReference type="Proteomes" id="UP000095286"/>
    </source>
</evidence>
<dbReference type="WBParaSite" id="RSKR_0000048600.1">
    <property type="protein sequence ID" value="RSKR_0000048600.1"/>
    <property type="gene ID" value="RSKR_0000048600"/>
</dbReference>
<dbReference type="Proteomes" id="UP000095286">
    <property type="component" value="Unplaced"/>
</dbReference>
<organism evidence="1 2">
    <name type="scientific">Rhabditophanes sp. KR3021</name>
    <dbReference type="NCBI Taxonomy" id="114890"/>
    <lineage>
        <taxon>Eukaryota</taxon>
        <taxon>Metazoa</taxon>
        <taxon>Ecdysozoa</taxon>
        <taxon>Nematoda</taxon>
        <taxon>Chromadorea</taxon>
        <taxon>Rhabditida</taxon>
        <taxon>Tylenchina</taxon>
        <taxon>Panagrolaimomorpha</taxon>
        <taxon>Strongyloidoidea</taxon>
        <taxon>Alloionematidae</taxon>
        <taxon>Rhabditophanes</taxon>
    </lineage>
</organism>
<evidence type="ECO:0000313" key="2">
    <source>
        <dbReference type="WBParaSite" id="RSKR_0000048600.1"/>
    </source>
</evidence>
<proteinExistence type="predicted"/>
<sequence length="468" mass="54390">MPGLLEKSRLICDCVHGLIDISYYANLLIDTKYFARTSKILQVGIVKQVYPGAEHSRKPHMLGSYYLAVQYLTKLRENQPELDITDKDILCVSIAGLLHDIGHGLASHTYEYFLNVIDKDNTFRHEEASIRLIQLIFKNYPDIKRQFDEIFDVEDYIFINECIDPPETFIKNNNWELKGRPIEKSFLYDIVSNNHTGLDVDKFDYLLRDALMAGIDSKHFSKDNIARIFENTRAIRDPKLQYLRLCYAEKVQADLEGVYDARRKMHTIMYKHKTCLSYEKVFVDALILANDHLKFFNEKGEAFKLSELYKDWELYSKITEEVVLSQITMSISPELEESRNILDELSNRHLPKRISKLNGSNLINYSESEIEEIIKTNCKVKTTKDNFFVKIRHLHGGKGLTKNPNANILLYDKDYQFIKSRDPYNQTQLPGGFIDAHVFVAYNLDTTIKEALKESAEAFSNQIYESIN</sequence>